<dbReference type="AlphaFoldDB" id="A0A0L8V8C8"/>
<dbReference type="Pfam" id="PF16925">
    <property type="entry name" value="TetR_C_13"/>
    <property type="match status" value="1"/>
</dbReference>
<reference evidence="5" key="1">
    <citation type="submission" date="2015-07" db="EMBL/GenBank/DDBJ databases">
        <title>Genome sequencing of Sunxiuqinia dokdonensis strain SK.</title>
        <authorList>
            <person name="Ahn S."/>
            <person name="Kim B.-C."/>
        </authorList>
    </citation>
    <scope>NUCLEOTIDE SEQUENCE [LARGE SCALE GENOMIC DNA]</scope>
    <source>
        <strain evidence="5">SK</strain>
    </source>
</reference>
<evidence type="ECO:0000256" key="2">
    <source>
        <dbReference type="ARBA" id="ARBA00023163"/>
    </source>
</evidence>
<accession>A0A0L8V8C8</accession>
<dbReference type="InterPro" id="IPR036271">
    <property type="entry name" value="Tet_transcr_reg_TetR-rel_C_sf"/>
</dbReference>
<name>A0A0L8V8C8_9BACT</name>
<dbReference type="PANTHER" id="PTHR47506:SF3">
    <property type="entry name" value="HTH-TYPE TRANSCRIPTIONAL REGULATOR LMRA"/>
    <property type="match status" value="1"/>
</dbReference>
<feature type="domain" description="Tetracyclin repressor-like C-terminal" evidence="3">
    <location>
        <begin position="56"/>
        <end position="161"/>
    </location>
</feature>
<dbReference type="InterPro" id="IPR009057">
    <property type="entry name" value="Homeodomain-like_sf"/>
</dbReference>
<organism evidence="4 5">
    <name type="scientific">Sunxiuqinia dokdonensis</name>
    <dbReference type="NCBI Taxonomy" id="1409788"/>
    <lineage>
        <taxon>Bacteria</taxon>
        <taxon>Pseudomonadati</taxon>
        <taxon>Bacteroidota</taxon>
        <taxon>Bacteroidia</taxon>
        <taxon>Marinilabiliales</taxon>
        <taxon>Prolixibacteraceae</taxon>
        <taxon>Sunxiuqinia</taxon>
    </lineage>
</organism>
<protein>
    <recommendedName>
        <fullName evidence="3">Tetracyclin repressor-like C-terminal domain-containing protein</fullName>
    </recommendedName>
</protein>
<keyword evidence="5" id="KW-1185">Reference proteome</keyword>
<proteinExistence type="predicted"/>
<comment type="caution">
    <text evidence="4">The sequence shown here is derived from an EMBL/GenBank/DDBJ whole genome shotgun (WGS) entry which is preliminary data.</text>
</comment>
<sequence length="172" mass="19145">MAGTSLSDIMDATQLAKGCLYGNFDNKEEICLESFNFLTQRYAAELKAYLGAYPAGKARLLAYLDFSLQSKFRDENGGCPVINFGAEADDTNPVIRERVRQTIRGMQEMLKQMIADAVDLGEIKSSADPELLALKFYTMLEGAVLISRVENSNTQLEQITKLIQSEIEEISQ</sequence>
<dbReference type="Proteomes" id="UP000036958">
    <property type="component" value="Unassembled WGS sequence"/>
</dbReference>
<dbReference type="STRING" id="1409788.NC99_24740"/>
<dbReference type="EMBL" id="LGIA01000155">
    <property type="protein sequence ID" value="KOH44689.1"/>
    <property type="molecule type" value="Genomic_DNA"/>
</dbReference>
<dbReference type="PATRIC" id="fig|1409788.3.peg.2553"/>
<keyword evidence="1" id="KW-0805">Transcription regulation</keyword>
<evidence type="ECO:0000259" key="3">
    <source>
        <dbReference type="Pfam" id="PF16925"/>
    </source>
</evidence>
<evidence type="ECO:0000313" key="4">
    <source>
        <dbReference type="EMBL" id="KOH44689.1"/>
    </source>
</evidence>
<dbReference type="SUPFAM" id="SSF46689">
    <property type="entry name" value="Homeodomain-like"/>
    <property type="match status" value="1"/>
</dbReference>
<dbReference type="Gene3D" id="1.10.357.10">
    <property type="entry name" value="Tetracycline Repressor, domain 2"/>
    <property type="match status" value="1"/>
</dbReference>
<gene>
    <name evidence="4" type="ORF">NC99_24740</name>
</gene>
<dbReference type="SUPFAM" id="SSF48498">
    <property type="entry name" value="Tetracyclin repressor-like, C-terminal domain"/>
    <property type="match status" value="1"/>
</dbReference>
<evidence type="ECO:0000256" key="1">
    <source>
        <dbReference type="ARBA" id="ARBA00023015"/>
    </source>
</evidence>
<evidence type="ECO:0000313" key="5">
    <source>
        <dbReference type="Proteomes" id="UP000036958"/>
    </source>
</evidence>
<dbReference type="InterPro" id="IPR011075">
    <property type="entry name" value="TetR_C"/>
</dbReference>
<dbReference type="PANTHER" id="PTHR47506">
    <property type="entry name" value="TRANSCRIPTIONAL REGULATORY PROTEIN"/>
    <property type="match status" value="1"/>
</dbReference>
<keyword evidence="2" id="KW-0804">Transcription</keyword>